<dbReference type="EMBL" id="QXIW01000024">
    <property type="protein sequence ID" value="RIE13310.1"/>
    <property type="molecule type" value="Genomic_DNA"/>
</dbReference>
<proteinExistence type="predicted"/>
<protein>
    <submittedName>
        <fullName evidence="1">DUF503 domain-containing protein</fullName>
    </submittedName>
</protein>
<sequence length="93" mass="10228">MTIGLLVLTLMVPGSRSLKDKRSVLLPLFSRIRRSFNVSIGEVGDRDKRDQAVVAIVGVNSDKAQCNTTLLAIEHEVEAAEDLILSDFSVQFL</sequence>
<evidence type="ECO:0000313" key="4">
    <source>
        <dbReference type="Proteomes" id="UP000266042"/>
    </source>
</evidence>
<reference evidence="3 4" key="1">
    <citation type="submission" date="2018-09" db="EMBL/GenBank/DDBJ databases">
        <title>Discovery and Ecogenomic Context for Candidatus Cryosericales, a Global Caldiserica Order Active in Thawing Permafrost.</title>
        <authorList>
            <person name="Martinez M.A."/>
            <person name="Woodcroft B.J."/>
            <person name="Ignacio Espinoza J.C."/>
            <person name="Zayed A."/>
            <person name="Singleton C.M."/>
            <person name="Boyd J."/>
            <person name="Li Y.-F."/>
            <person name="Purvine S."/>
            <person name="Maughan H."/>
            <person name="Hodgkins S.B."/>
            <person name="Anderson D."/>
            <person name="Sederholm M."/>
            <person name="Temperton B."/>
            <person name="Saleska S.R."/>
            <person name="Tyson G.W."/>
            <person name="Rich V.I."/>
        </authorList>
    </citation>
    <scope>NUCLEOTIDE SEQUENCE [LARGE SCALE GENOMIC DNA]</scope>
    <source>
        <strain evidence="2 3">SMC2</strain>
        <strain evidence="1 4">SMC3</strain>
    </source>
</reference>
<dbReference type="Pfam" id="PF04456">
    <property type="entry name" value="DUF503"/>
    <property type="match status" value="1"/>
</dbReference>
<accession>A0A398DF08</accession>
<dbReference type="PANTHER" id="PTHR36441:SF1">
    <property type="entry name" value="DUF503 DOMAIN-CONTAINING PROTEIN"/>
    <property type="match status" value="1"/>
</dbReference>
<comment type="caution">
    <text evidence="1">The sequence shown here is derived from an EMBL/GenBank/DDBJ whole genome shotgun (WGS) entry which is preliminary data.</text>
</comment>
<dbReference type="AlphaFoldDB" id="A0A398DF08"/>
<gene>
    <name evidence="2" type="ORF">SMC2_00320</name>
    <name evidence="1" type="ORF">SMC3_04730</name>
</gene>
<evidence type="ECO:0000313" key="2">
    <source>
        <dbReference type="EMBL" id="RIE15708.1"/>
    </source>
</evidence>
<keyword evidence="3" id="KW-1185">Reference proteome</keyword>
<dbReference type="EMBL" id="QXIX01000002">
    <property type="protein sequence ID" value="RIE15708.1"/>
    <property type="molecule type" value="Genomic_DNA"/>
</dbReference>
<dbReference type="SUPFAM" id="SSF103007">
    <property type="entry name" value="Hypothetical protein TT1725"/>
    <property type="match status" value="1"/>
</dbReference>
<dbReference type="PANTHER" id="PTHR36441">
    <property type="entry name" value="HYPOTHETICAL CYTOSOLIC PROTEIN"/>
    <property type="match status" value="1"/>
</dbReference>
<evidence type="ECO:0000313" key="3">
    <source>
        <dbReference type="Proteomes" id="UP000265724"/>
    </source>
</evidence>
<evidence type="ECO:0000313" key="1">
    <source>
        <dbReference type="EMBL" id="RIE13310.1"/>
    </source>
</evidence>
<dbReference type="Gene3D" id="3.30.70.1120">
    <property type="entry name" value="TT1725-like"/>
    <property type="match status" value="1"/>
</dbReference>
<dbReference type="Proteomes" id="UP000265724">
    <property type="component" value="Unassembled WGS sequence"/>
</dbReference>
<dbReference type="Proteomes" id="UP000266042">
    <property type="component" value="Unassembled WGS sequence"/>
</dbReference>
<name>A0A398DF08_9BACT</name>
<organism evidence="1 4">
    <name type="scientific">Candidatus Cryosericum hinesii</name>
    <dbReference type="NCBI Taxonomy" id="2290915"/>
    <lineage>
        <taxon>Bacteria</taxon>
        <taxon>Pseudomonadati</taxon>
        <taxon>Caldisericota/Cryosericota group</taxon>
        <taxon>Candidatus Cryosericota</taxon>
        <taxon>Candidatus Cryosericia</taxon>
        <taxon>Candidatus Cryosericales</taxon>
        <taxon>Candidatus Cryosericaceae</taxon>
        <taxon>Candidatus Cryosericum</taxon>
    </lineage>
</organism>
<dbReference type="InterPro" id="IPR007546">
    <property type="entry name" value="DUF503"/>
</dbReference>
<dbReference type="InterPro" id="IPR036746">
    <property type="entry name" value="TT1725-like_sf"/>
</dbReference>